<dbReference type="AlphaFoldDB" id="A0A2I0K0Z9"/>
<feature type="region of interest" description="Disordered" evidence="1">
    <location>
        <begin position="363"/>
        <end position="407"/>
    </location>
</feature>
<evidence type="ECO:0008006" key="4">
    <source>
        <dbReference type="Google" id="ProtNLM"/>
    </source>
</evidence>
<accession>A0A2I0K0Z9</accession>
<evidence type="ECO:0000313" key="3">
    <source>
        <dbReference type="Proteomes" id="UP000233551"/>
    </source>
</evidence>
<evidence type="ECO:0000313" key="2">
    <source>
        <dbReference type="EMBL" id="PKI61753.1"/>
    </source>
</evidence>
<sequence length="508" mass="55026">MTTNMAELFALLRGLNRASSSSTLLSGQGPTVDPTYWILPTQISESANAPAPPTTHTLMVYPFTIPLPPPLAPKAVPLPQAAFLTSDQALSVPPPVSMLAPAAVYTIPLPTIFSVPSVPALVHPQAVEPPLYLSLQPHTSLPYQALPPINTTFPEPGTPTHAAHFASPMHFFPEADAEQEHRLKRMEETIRALQANETHPNESYGDGSLFPGMWLPIEAKWRAQAAKHIPSISEVQQIQLFHSTLRGVYYSHLLANTSSFSDLIEAGKKLDMGIKLGRTEGPVGKGEGEPSRRTTVGVPSTGGRKGKETAVNIINPGHPRAQHYSVNLTPIPLAALAYFLPSPQHQPQSIYYSAPPVPPLMTSQPFVHHYTPAPTPSPQTRPPVSRAPLPAQQTPDSQGPQVGAAQYQSRKQYIPLPAPLSHIYRQLLASNQIQPISPGLNFDPTTQDQSKHCDTIKARRGILLIIVGGYETRFREGSTTTGSPSMPSGLQMYRPTPSLITGRARDPP</sequence>
<keyword evidence="3" id="KW-1185">Reference proteome</keyword>
<feature type="region of interest" description="Disordered" evidence="1">
    <location>
        <begin position="475"/>
        <end position="508"/>
    </location>
</feature>
<name>A0A2I0K0Z9_PUNGR</name>
<proteinExistence type="predicted"/>
<reference evidence="2 3" key="1">
    <citation type="submission" date="2017-11" db="EMBL/GenBank/DDBJ databases">
        <title>De-novo sequencing of pomegranate (Punica granatum L.) genome.</title>
        <authorList>
            <person name="Akparov Z."/>
            <person name="Amiraslanov A."/>
            <person name="Hajiyeva S."/>
            <person name="Abbasov M."/>
            <person name="Kaur K."/>
            <person name="Hamwieh A."/>
            <person name="Solovyev V."/>
            <person name="Salamov A."/>
            <person name="Braich B."/>
            <person name="Kosarev P."/>
            <person name="Mahmoud A."/>
            <person name="Hajiyev E."/>
            <person name="Babayeva S."/>
            <person name="Izzatullayeva V."/>
            <person name="Mammadov A."/>
            <person name="Mammadov A."/>
            <person name="Sharifova S."/>
            <person name="Ojaghi J."/>
            <person name="Eynullazada K."/>
            <person name="Bayramov B."/>
            <person name="Abdulazimova A."/>
            <person name="Shahmuradov I."/>
        </authorList>
    </citation>
    <scope>NUCLEOTIDE SEQUENCE [LARGE SCALE GENOMIC DNA]</scope>
    <source>
        <strain evidence="3">cv. AG2017</strain>
        <tissue evidence="2">Leaf</tissue>
    </source>
</reference>
<dbReference type="Proteomes" id="UP000233551">
    <property type="component" value="Unassembled WGS sequence"/>
</dbReference>
<evidence type="ECO:0000256" key="1">
    <source>
        <dbReference type="SAM" id="MobiDB-lite"/>
    </source>
</evidence>
<feature type="compositionally biased region" description="Low complexity" evidence="1">
    <location>
        <begin position="477"/>
        <end position="489"/>
    </location>
</feature>
<feature type="region of interest" description="Disordered" evidence="1">
    <location>
        <begin position="279"/>
        <end position="308"/>
    </location>
</feature>
<dbReference type="EMBL" id="PGOL01001010">
    <property type="protein sequence ID" value="PKI61753.1"/>
    <property type="molecule type" value="Genomic_DNA"/>
</dbReference>
<gene>
    <name evidence="2" type="ORF">CRG98_017865</name>
</gene>
<protein>
    <recommendedName>
        <fullName evidence="4">Extensin-like</fullName>
    </recommendedName>
</protein>
<feature type="compositionally biased region" description="Polar residues" evidence="1">
    <location>
        <begin position="391"/>
        <end position="407"/>
    </location>
</feature>
<organism evidence="2 3">
    <name type="scientific">Punica granatum</name>
    <name type="common">Pomegranate</name>
    <dbReference type="NCBI Taxonomy" id="22663"/>
    <lineage>
        <taxon>Eukaryota</taxon>
        <taxon>Viridiplantae</taxon>
        <taxon>Streptophyta</taxon>
        <taxon>Embryophyta</taxon>
        <taxon>Tracheophyta</taxon>
        <taxon>Spermatophyta</taxon>
        <taxon>Magnoliopsida</taxon>
        <taxon>eudicotyledons</taxon>
        <taxon>Gunneridae</taxon>
        <taxon>Pentapetalae</taxon>
        <taxon>rosids</taxon>
        <taxon>malvids</taxon>
        <taxon>Myrtales</taxon>
        <taxon>Lythraceae</taxon>
        <taxon>Punica</taxon>
    </lineage>
</organism>
<comment type="caution">
    <text evidence="2">The sequence shown here is derived from an EMBL/GenBank/DDBJ whole genome shotgun (WGS) entry which is preliminary data.</text>
</comment>